<protein>
    <recommendedName>
        <fullName evidence="3">DUF4363 family protein</fullName>
    </recommendedName>
</protein>
<accession>A0A0W8E8U0</accession>
<dbReference type="EMBL" id="LNQE01001831">
    <property type="protein sequence ID" value="KUG05055.1"/>
    <property type="molecule type" value="Genomic_DNA"/>
</dbReference>
<comment type="caution">
    <text evidence="2">The sequence shown here is derived from an EMBL/GenBank/DDBJ whole genome shotgun (WGS) entry which is preliminary data.</text>
</comment>
<feature type="transmembrane region" description="Helical" evidence="1">
    <location>
        <begin position="6"/>
        <end position="28"/>
    </location>
</feature>
<evidence type="ECO:0008006" key="3">
    <source>
        <dbReference type="Google" id="ProtNLM"/>
    </source>
</evidence>
<dbReference type="Pfam" id="PF14276">
    <property type="entry name" value="DUF4363"/>
    <property type="match status" value="1"/>
</dbReference>
<reference evidence="2" key="1">
    <citation type="journal article" date="2015" name="Proc. Natl. Acad. Sci. U.S.A.">
        <title>Networks of energetic and metabolic interactions define dynamics in microbial communities.</title>
        <authorList>
            <person name="Embree M."/>
            <person name="Liu J.K."/>
            <person name="Al-Bassam M.M."/>
            <person name="Zengler K."/>
        </authorList>
    </citation>
    <scope>NUCLEOTIDE SEQUENCE</scope>
</reference>
<evidence type="ECO:0000313" key="2">
    <source>
        <dbReference type="EMBL" id="KUG05055.1"/>
    </source>
</evidence>
<dbReference type="InterPro" id="IPR025373">
    <property type="entry name" value="DUF4363"/>
</dbReference>
<keyword evidence="1" id="KW-0812">Transmembrane</keyword>
<evidence type="ECO:0000256" key="1">
    <source>
        <dbReference type="SAM" id="Phobius"/>
    </source>
</evidence>
<name>A0A0W8E8U0_9ZZZZ</name>
<proteinExistence type="predicted"/>
<gene>
    <name evidence="2" type="ORF">ASZ90_017544</name>
</gene>
<sequence>MKKFAYYFSVTSILILFIFLMNSGNFFAKSMSDNFMSLRQDLQAEDWEQAEKSYQSLNLAWQKVAPRIQFSVEKGEINAIDVNLSKIGAYITLREKSGAYVELNEAIEHWNNLNN</sequence>
<keyword evidence="1" id="KW-1133">Transmembrane helix</keyword>
<organism evidence="2">
    <name type="scientific">hydrocarbon metagenome</name>
    <dbReference type="NCBI Taxonomy" id="938273"/>
    <lineage>
        <taxon>unclassified sequences</taxon>
        <taxon>metagenomes</taxon>
        <taxon>ecological metagenomes</taxon>
    </lineage>
</organism>
<dbReference type="AlphaFoldDB" id="A0A0W8E8U0"/>
<keyword evidence="1" id="KW-0472">Membrane</keyword>